<sequence length="271" mass="30580">MNYTPQIQRSHIRLERRILQSPFAFMMPTPKDIKLSYNDVEGVLMEQNEKDEEGKGIGQGVYFTKQGQSVEVITLTLHETPAILVSRYAAALRIMLKRYFTHIGWAKSPPKPHSRTSKNGFKIYCLKESKMGFPGSGANMVSGEERIGLKPELDEAVAKCCSLVLQRAMNPDVNLRDLFDGPMVELSWQRLNKNILLIRFGLLWKCYDCVGQRGLHWRPGILASFEVPLLGSWISGGVHGTDFRISTVGVIFPLLKRSRSSDCLTHLPFLG</sequence>
<evidence type="ECO:0000313" key="2">
    <source>
        <dbReference type="Proteomes" id="UP000585474"/>
    </source>
</evidence>
<accession>A0A7J0GE65</accession>
<organism evidence="1 2">
    <name type="scientific">Actinidia rufa</name>
    <dbReference type="NCBI Taxonomy" id="165716"/>
    <lineage>
        <taxon>Eukaryota</taxon>
        <taxon>Viridiplantae</taxon>
        <taxon>Streptophyta</taxon>
        <taxon>Embryophyta</taxon>
        <taxon>Tracheophyta</taxon>
        <taxon>Spermatophyta</taxon>
        <taxon>Magnoliopsida</taxon>
        <taxon>eudicotyledons</taxon>
        <taxon>Gunneridae</taxon>
        <taxon>Pentapetalae</taxon>
        <taxon>asterids</taxon>
        <taxon>Ericales</taxon>
        <taxon>Actinidiaceae</taxon>
        <taxon>Actinidia</taxon>
    </lineage>
</organism>
<dbReference type="AlphaFoldDB" id="A0A7J0GE65"/>
<proteinExistence type="predicted"/>
<name>A0A7J0GE65_9ERIC</name>
<gene>
    <name evidence="1" type="ORF">Acr_20g0008530</name>
</gene>
<comment type="caution">
    <text evidence="1">The sequence shown here is derived from an EMBL/GenBank/DDBJ whole genome shotgun (WGS) entry which is preliminary data.</text>
</comment>
<dbReference type="Proteomes" id="UP000585474">
    <property type="component" value="Unassembled WGS sequence"/>
</dbReference>
<evidence type="ECO:0000313" key="1">
    <source>
        <dbReference type="EMBL" id="GFZ09045.1"/>
    </source>
</evidence>
<dbReference type="EMBL" id="BJWL01000020">
    <property type="protein sequence ID" value="GFZ09045.1"/>
    <property type="molecule type" value="Genomic_DNA"/>
</dbReference>
<keyword evidence="2" id="KW-1185">Reference proteome</keyword>
<reference evidence="1 2" key="1">
    <citation type="submission" date="2019-07" db="EMBL/GenBank/DDBJ databases">
        <title>De Novo Assembly of kiwifruit Actinidia rufa.</title>
        <authorList>
            <person name="Sugita-Konishi S."/>
            <person name="Sato K."/>
            <person name="Mori E."/>
            <person name="Abe Y."/>
            <person name="Kisaki G."/>
            <person name="Hamano K."/>
            <person name="Suezawa K."/>
            <person name="Otani M."/>
            <person name="Fukuda T."/>
            <person name="Manabe T."/>
            <person name="Gomi K."/>
            <person name="Tabuchi M."/>
            <person name="Akimitsu K."/>
            <person name="Kataoka I."/>
        </authorList>
    </citation>
    <scope>NUCLEOTIDE SEQUENCE [LARGE SCALE GENOMIC DNA]</scope>
    <source>
        <strain evidence="2">cv. Fuchu</strain>
    </source>
</reference>
<protein>
    <submittedName>
        <fullName evidence="1">Uncharacterized protein</fullName>
    </submittedName>
</protein>